<dbReference type="Proteomes" id="UP001140949">
    <property type="component" value="Unassembled WGS sequence"/>
</dbReference>
<dbReference type="AlphaFoldDB" id="A0AAX6FNH2"/>
<evidence type="ECO:0000256" key="1">
    <source>
        <dbReference type="SAM" id="MobiDB-lite"/>
    </source>
</evidence>
<keyword evidence="2" id="KW-0645">Protease</keyword>
<proteinExistence type="predicted"/>
<comment type="caution">
    <text evidence="2">The sequence shown here is derived from an EMBL/GenBank/DDBJ whole genome shotgun (WGS) entry which is preliminary data.</text>
</comment>
<gene>
    <name evidence="2" type="ORF">M6B38_409640</name>
</gene>
<accession>A0AAX6FNH2</accession>
<organism evidence="2 3">
    <name type="scientific">Iris pallida</name>
    <name type="common">Sweet iris</name>
    <dbReference type="NCBI Taxonomy" id="29817"/>
    <lineage>
        <taxon>Eukaryota</taxon>
        <taxon>Viridiplantae</taxon>
        <taxon>Streptophyta</taxon>
        <taxon>Embryophyta</taxon>
        <taxon>Tracheophyta</taxon>
        <taxon>Spermatophyta</taxon>
        <taxon>Magnoliopsida</taxon>
        <taxon>Liliopsida</taxon>
        <taxon>Asparagales</taxon>
        <taxon>Iridaceae</taxon>
        <taxon>Iridoideae</taxon>
        <taxon>Irideae</taxon>
        <taxon>Iris</taxon>
    </lineage>
</organism>
<sequence length="97" mass="10368">MLEEEVVVTGEDVAGGGCGDECSSGESENCGGDGPVGSPEKSKHLVWFGGGWFLFGEEERVFVLLTYCNSFFLLPDASLLLISCCKFNFAKGLFGSR</sequence>
<protein>
    <submittedName>
        <fullName evidence="2">Protease Do-like 14</fullName>
    </submittedName>
</protein>
<keyword evidence="3" id="KW-1185">Reference proteome</keyword>
<reference evidence="2" key="1">
    <citation type="journal article" date="2023" name="GigaByte">
        <title>Genome assembly of the bearded iris, Iris pallida Lam.</title>
        <authorList>
            <person name="Bruccoleri R.E."/>
            <person name="Oakeley E.J."/>
            <person name="Faust A.M.E."/>
            <person name="Altorfer M."/>
            <person name="Dessus-Babus S."/>
            <person name="Burckhardt D."/>
            <person name="Oertli M."/>
            <person name="Naumann U."/>
            <person name="Petersen F."/>
            <person name="Wong J."/>
        </authorList>
    </citation>
    <scope>NUCLEOTIDE SEQUENCE</scope>
    <source>
        <strain evidence="2">GSM-AAB239-AS_SAM_17_03QT</strain>
    </source>
</reference>
<feature type="region of interest" description="Disordered" evidence="1">
    <location>
        <begin position="18"/>
        <end position="39"/>
    </location>
</feature>
<evidence type="ECO:0000313" key="2">
    <source>
        <dbReference type="EMBL" id="KAJ6817882.1"/>
    </source>
</evidence>
<dbReference type="GO" id="GO:0008233">
    <property type="term" value="F:peptidase activity"/>
    <property type="evidence" value="ECO:0007669"/>
    <property type="project" value="UniProtKB-KW"/>
</dbReference>
<dbReference type="EMBL" id="JANAVB010027598">
    <property type="protein sequence ID" value="KAJ6817882.1"/>
    <property type="molecule type" value="Genomic_DNA"/>
</dbReference>
<feature type="compositionally biased region" description="Low complexity" evidence="1">
    <location>
        <begin position="20"/>
        <end position="30"/>
    </location>
</feature>
<evidence type="ECO:0000313" key="3">
    <source>
        <dbReference type="Proteomes" id="UP001140949"/>
    </source>
</evidence>
<dbReference type="GO" id="GO:0006508">
    <property type="term" value="P:proteolysis"/>
    <property type="evidence" value="ECO:0007669"/>
    <property type="project" value="UniProtKB-KW"/>
</dbReference>
<keyword evidence="2" id="KW-0378">Hydrolase</keyword>
<reference evidence="2" key="2">
    <citation type="submission" date="2023-04" db="EMBL/GenBank/DDBJ databases">
        <authorList>
            <person name="Bruccoleri R.E."/>
            <person name="Oakeley E.J."/>
            <person name="Faust A.-M."/>
            <person name="Dessus-Babus S."/>
            <person name="Altorfer M."/>
            <person name="Burckhardt D."/>
            <person name="Oertli M."/>
            <person name="Naumann U."/>
            <person name="Petersen F."/>
            <person name="Wong J."/>
        </authorList>
    </citation>
    <scope>NUCLEOTIDE SEQUENCE</scope>
    <source>
        <strain evidence="2">GSM-AAB239-AS_SAM_17_03QT</strain>
        <tissue evidence="2">Leaf</tissue>
    </source>
</reference>
<name>A0AAX6FNH2_IRIPA</name>